<dbReference type="Proteomes" id="UP000886998">
    <property type="component" value="Unassembled WGS sequence"/>
</dbReference>
<sequence length="96" mass="10465">MEATLKANAFQCICTQRVNSGYYFRPFQAVPEFRAPEVRSPSLQSSGSTAACILFGSPSETARFRACVSLIKPSARKPHPDKASTSQSDALTSFRC</sequence>
<accession>A0A8X6WVB2</accession>
<reference evidence="2" key="1">
    <citation type="submission" date="2020-08" db="EMBL/GenBank/DDBJ databases">
        <title>Multicomponent nature underlies the extraordinary mechanical properties of spider dragline silk.</title>
        <authorList>
            <person name="Kono N."/>
            <person name="Nakamura H."/>
            <person name="Mori M."/>
            <person name="Yoshida Y."/>
            <person name="Ohtoshi R."/>
            <person name="Malay A.D."/>
            <person name="Moran D.A.P."/>
            <person name="Tomita M."/>
            <person name="Numata K."/>
            <person name="Arakawa K."/>
        </authorList>
    </citation>
    <scope>NUCLEOTIDE SEQUENCE</scope>
</reference>
<comment type="caution">
    <text evidence="2">The sequence shown here is derived from an EMBL/GenBank/DDBJ whole genome shotgun (WGS) entry which is preliminary data.</text>
</comment>
<feature type="region of interest" description="Disordered" evidence="1">
    <location>
        <begin position="74"/>
        <end position="96"/>
    </location>
</feature>
<evidence type="ECO:0000256" key="1">
    <source>
        <dbReference type="SAM" id="MobiDB-lite"/>
    </source>
</evidence>
<dbReference type="AlphaFoldDB" id="A0A8X6WVB2"/>
<protein>
    <submittedName>
        <fullName evidence="2">Uncharacterized protein</fullName>
    </submittedName>
</protein>
<feature type="compositionally biased region" description="Polar residues" evidence="1">
    <location>
        <begin position="83"/>
        <end position="96"/>
    </location>
</feature>
<evidence type="ECO:0000313" key="2">
    <source>
        <dbReference type="EMBL" id="GFY41247.1"/>
    </source>
</evidence>
<dbReference type="EMBL" id="BMAV01002373">
    <property type="protein sequence ID" value="GFY41247.1"/>
    <property type="molecule type" value="Genomic_DNA"/>
</dbReference>
<gene>
    <name evidence="2" type="ORF">TNIN_228611</name>
</gene>
<evidence type="ECO:0000313" key="3">
    <source>
        <dbReference type="Proteomes" id="UP000886998"/>
    </source>
</evidence>
<keyword evidence="3" id="KW-1185">Reference proteome</keyword>
<name>A0A8X6WVB2_9ARAC</name>
<organism evidence="2 3">
    <name type="scientific">Trichonephila inaurata madagascariensis</name>
    <dbReference type="NCBI Taxonomy" id="2747483"/>
    <lineage>
        <taxon>Eukaryota</taxon>
        <taxon>Metazoa</taxon>
        <taxon>Ecdysozoa</taxon>
        <taxon>Arthropoda</taxon>
        <taxon>Chelicerata</taxon>
        <taxon>Arachnida</taxon>
        <taxon>Araneae</taxon>
        <taxon>Araneomorphae</taxon>
        <taxon>Entelegynae</taxon>
        <taxon>Araneoidea</taxon>
        <taxon>Nephilidae</taxon>
        <taxon>Trichonephila</taxon>
        <taxon>Trichonephila inaurata</taxon>
    </lineage>
</organism>
<proteinExistence type="predicted"/>